<name>A0A1C3NN59_9XANT</name>
<keyword evidence="18" id="KW-1185">Reference proteome</keyword>
<evidence type="ECO:0000313" key="15">
    <source>
        <dbReference type="EMBL" id="PPV06606.1"/>
    </source>
</evidence>
<dbReference type="EC" id="6.3.5.4" evidence="3"/>
<dbReference type="GO" id="GO:0006529">
    <property type="term" value="P:asparagine biosynthetic process"/>
    <property type="evidence" value="ECO:0007669"/>
    <property type="project" value="UniProtKB-KW"/>
</dbReference>
<feature type="active site" description="For GATase activity" evidence="11">
    <location>
        <position position="2"/>
    </location>
</feature>
<dbReference type="SUPFAM" id="SSF56235">
    <property type="entry name" value="N-terminal nucleophile aminohydrolases (Ntn hydrolases)"/>
    <property type="match status" value="1"/>
</dbReference>
<evidence type="ECO:0000256" key="5">
    <source>
        <dbReference type="ARBA" id="ARBA00022605"/>
    </source>
</evidence>
<evidence type="ECO:0000256" key="4">
    <source>
        <dbReference type="ARBA" id="ARBA00022598"/>
    </source>
</evidence>
<feature type="domain" description="Glutamine amidotransferase type-2" evidence="14">
    <location>
        <begin position="2"/>
        <end position="189"/>
    </location>
</feature>
<dbReference type="InterPro" id="IPR024286">
    <property type="entry name" value="DUF3700"/>
</dbReference>
<keyword evidence="9 11" id="KW-0315">Glutamine amidotransferase</keyword>
<dbReference type="CDD" id="cd00712">
    <property type="entry name" value="AsnB"/>
    <property type="match status" value="1"/>
</dbReference>
<dbReference type="EMBL" id="MDCE01000014">
    <property type="protein sequence ID" value="PPV06606.1"/>
    <property type="molecule type" value="Genomic_DNA"/>
</dbReference>
<sequence>MCSIFGIFGLQPGDDLRALRRQALECSQRQRHRGPDWSGVYVDAGAILVHERLAIVDPAGGSQPLLSEDGQLALAVNGEIYNHRELKAELLQPYAFQTASDCEVINALYREDAPASYLNRLNGIFAFALWDKAAGRVIIARDPIGVVPLYWGHDREGRLRVASELKSLVDHCADAAQFPPGHWYDSATGVLSRYYERAWRDYGEVEGVQVELQELREAFERAVHRQLMTDVPYGVLLSGGLDSSLVAAVAARYARHRIEENDTTEAWWPRLHSFAIGLKGSPDLAAAEVAAAALGTVHHGFEYTFEEGLDALPDVIRHIETYDVTTIRASTPMFLLARRIKAMGVKMVLSGEGSDEIFGGYLYFHKAPNAREFHEELVRKLDALNNYDCLRANKSMMAWGVEPRVPFLDREFLDVAMHMDARFKMIDKTSSGAARMEKGVLREAFSGYLPESILWRQKEQFSDGVGYGWIDGLKAHAAANVSDRELAAADRRYPVNPPQTKEAYFYRTLFEQFFPSQAAAETVPGGKSIACSSPTAIAWDASFAAMADPSGRAIAGVHEQALAS</sequence>
<keyword evidence="6 12" id="KW-0547">Nucleotide-binding</keyword>
<reference evidence="15 18" key="2">
    <citation type="submission" date="2016-08" db="EMBL/GenBank/DDBJ databases">
        <title>Evolution of the type three secretion system and type three effector repertoires in Xanthomonas.</title>
        <authorList>
            <person name="Merda D."/>
            <person name="Briand M."/>
            <person name="Bosis E."/>
            <person name="Rousseau C."/>
            <person name="Portier P."/>
            <person name="Jacques M.-A."/>
            <person name="Fischer-Le Saux M."/>
        </authorList>
    </citation>
    <scope>NUCLEOTIDE SEQUENCE [LARGE SCALE GENOMIC DNA]</scope>
    <source>
        <strain evidence="15 18">CFBP1976</strain>
    </source>
</reference>
<dbReference type="NCBIfam" id="NF006949">
    <property type="entry name" value="PRK09431.1"/>
    <property type="match status" value="1"/>
</dbReference>
<dbReference type="Proteomes" id="UP000239710">
    <property type="component" value="Unassembled WGS sequence"/>
</dbReference>
<dbReference type="PIRSF" id="PIRSF001589">
    <property type="entry name" value="Asn_synthetase_glu-h"/>
    <property type="match status" value="1"/>
</dbReference>
<keyword evidence="4" id="KW-0436">Ligase</keyword>
<evidence type="ECO:0000256" key="1">
    <source>
        <dbReference type="ARBA" id="ARBA00005187"/>
    </source>
</evidence>
<accession>A0A1C3NN59</accession>
<evidence type="ECO:0000256" key="13">
    <source>
        <dbReference type="PIRSR" id="PIRSR001589-3"/>
    </source>
</evidence>
<dbReference type="STRING" id="56449.XBLMG947_2558"/>
<dbReference type="GO" id="GO:0005524">
    <property type="term" value="F:ATP binding"/>
    <property type="evidence" value="ECO:0007669"/>
    <property type="project" value="UniProtKB-KW"/>
</dbReference>
<dbReference type="InterPro" id="IPR029055">
    <property type="entry name" value="Ntn_hydrolases_N"/>
</dbReference>
<keyword evidence="7 12" id="KW-0067">ATP-binding</keyword>
<evidence type="ECO:0000256" key="12">
    <source>
        <dbReference type="PIRSR" id="PIRSR001589-2"/>
    </source>
</evidence>
<dbReference type="PANTHER" id="PTHR11772:SF2">
    <property type="entry name" value="ASPARAGINE SYNTHETASE [GLUTAMINE-HYDROLYZING]"/>
    <property type="match status" value="1"/>
</dbReference>
<dbReference type="SUPFAM" id="SSF52402">
    <property type="entry name" value="Adenine nucleotide alpha hydrolases-like"/>
    <property type="match status" value="1"/>
</dbReference>
<evidence type="ECO:0000313" key="16">
    <source>
        <dbReference type="EMBL" id="SBV51768.1"/>
    </source>
</evidence>
<comment type="pathway">
    <text evidence="1">Amino-acid biosynthesis; L-asparagine biosynthesis; L-asparagine from L-aspartate (L-Gln route): step 1/1.</text>
</comment>
<dbReference type="Proteomes" id="UP000092503">
    <property type="component" value="Unassembled WGS sequence"/>
</dbReference>
<proteinExistence type="inferred from homology"/>
<dbReference type="RefSeq" id="WP_065469045.1">
    <property type="nucleotide sequence ID" value="NZ_FLTX01000039.1"/>
</dbReference>
<dbReference type="EMBL" id="FLTX01000039">
    <property type="protein sequence ID" value="SBV51768.1"/>
    <property type="molecule type" value="Genomic_DNA"/>
</dbReference>
<dbReference type="CDD" id="cd01991">
    <property type="entry name" value="Asn_synthase_B_C"/>
    <property type="match status" value="1"/>
</dbReference>
<reference evidence="16 17" key="1">
    <citation type="submission" date="2016-06" db="EMBL/GenBank/DDBJ databases">
        <authorList>
            <person name="Kjaerup R.B."/>
            <person name="Dalgaard T.S."/>
            <person name="Juul-Madsen H.R."/>
        </authorList>
    </citation>
    <scope>NUCLEOTIDE SEQUENCE [LARGE SCALE GENOMIC DNA]</scope>
    <source>
        <strain evidence="16">LMG947</strain>
    </source>
</reference>
<dbReference type="NCBIfam" id="TIGR01536">
    <property type="entry name" value="asn_synth_AEB"/>
    <property type="match status" value="1"/>
</dbReference>
<evidence type="ECO:0000313" key="17">
    <source>
        <dbReference type="Proteomes" id="UP000092503"/>
    </source>
</evidence>
<dbReference type="Pfam" id="PF13537">
    <property type="entry name" value="GATase_7"/>
    <property type="match status" value="1"/>
</dbReference>
<dbReference type="PROSITE" id="PS51278">
    <property type="entry name" value="GATASE_TYPE_2"/>
    <property type="match status" value="1"/>
</dbReference>
<evidence type="ECO:0000256" key="2">
    <source>
        <dbReference type="ARBA" id="ARBA00005752"/>
    </source>
</evidence>
<dbReference type="Pfam" id="PF00733">
    <property type="entry name" value="Asn_synthase"/>
    <property type="match status" value="1"/>
</dbReference>
<comment type="catalytic activity">
    <reaction evidence="10">
        <text>L-aspartate + L-glutamine + ATP + H2O = L-asparagine + L-glutamate + AMP + diphosphate + H(+)</text>
        <dbReference type="Rhea" id="RHEA:12228"/>
        <dbReference type="ChEBI" id="CHEBI:15377"/>
        <dbReference type="ChEBI" id="CHEBI:15378"/>
        <dbReference type="ChEBI" id="CHEBI:29985"/>
        <dbReference type="ChEBI" id="CHEBI:29991"/>
        <dbReference type="ChEBI" id="CHEBI:30616"/>
        <dbReference type="ChEBI" id="CHEBI:33019"/>
        <dbReference type="ChEBI" id="CHEBI:58048"/>
        <dbReference type="ChEBI" id="CHEBI:58359"/>
        <dbReference type="ChEBI" id="CHEBI:456215"/>
        <dbReference type="EC" id="6.3.5.4"/>
    </reaction>
</comment>
<feature type="site" description="Important for beta-aspartyl-AMP intermediate formation" evidence="13">
    <location>
        <position position="352"/>
    </location>
</feature>
<comment type="similarity">
    <text evidence="2">Belongs to the asparagine synthetase family.</text>
</comment>
<evidence type="ECO:0000256" key="8">
    <source>
        <dbReference type="ARBA" id="ARBA00022888"/>
    </source>
</evidence>
<dbReference type="FunFam" id="3.40.50.620:FF:000031">
    <property type="entry name" value="Asparagine synthase B"/>
    <property type="match status" value="1"/>
</dbReference>
<feature type="binding site" evidence="12">
    <location>
        <position position="101"/>
    </location>
    <ligand>
        <name>L-glutamine</name>
        <dbReference type="ChEBI" id="CHEBI:58359"/>
    </ligand>
</feature>
<dbReference type="InterPro" id="IPR050795">
    <property type="entry name" value="Asn_Synthetase"/>
</dbReference>
<dbReference type="InterPro" id="IPR006426">
    <property type="entry name" value="Asn_synth_AEB"/>
</dbReference>
<gene>
    <name evidence="15" type="primary">asnB</name>
    <name evidence="16" type="ORF">XBLMG947_2558</name>
    <name evidence="15" type="ORF">XbrCFBP1976_11400</name>
</gene>
<evidence type="ECO:0000256" key="11">
    <source>
        <dbReference type="PIRSR" id="PIRSR001589-1"/>
    </source>
</evidence>
<keyword evidence="5 11" id="KW-0028">Amino-acid biosynthesis</keyword>
<evidence type="ECO:0000256" key="10">
    <source>
        <dbReference type="ARBA" id="ARBA00048741"/>
    </source>
</evidence>
<dbReference type="AlphaFoldDB" id="A0A1C3NN59"/>
<evidence type="ECO:0000256" key="3">
    <source>
        <dbReference type="ARBA" id="ARBA00012737"/>
    </source>
</evidence>
<feature type="binding site" evidence="12">
    <location>
        <position position="236"/>
    </location>
    <ligand>
        <name>ATP</name>
        <dbReference type="ChEBI" id="CHEBI:30616"/>
    </ligand>
</feature>
<evidence type="ECO:0000256" key="6">
    <source>
        <dbReference type="ARBA" id="ARBA00022741"/>
    </source>
</evidence>
<keyword evidence="8 11" id="KW-0061">Asparagine biosynthesis</keyword>
<dbReference type="GO" id="GO:0004066">
    <property type="term" value="F:asparagine synthase (glutamine-hydrolyzing) activity"/>
    <property type="evidence" value="ECO:0007669"/>
    <property type="project" value="UniProtKB-EC"/>
</dbReference>
<evidence type="ECO:0000259" key="14">
    <source>
        <dbReference type="PROSITE" id="PS51278"/>
    </source>
</evidence>
<dbReference type="OrthoDB" id="9763290at2"/>
<dbReference type="PANTHER" id="PTHR11772">
    <property type="entry name" value="ASPARAGINE SYNTHETASE"/>
    <property type="match status" value="1"/>
</dbReference>
<dbReference type="GO" id="GO:0005829">
    <property type="term" value="C:cytosol"/>
    <property type="evidence" value="ECO:0007669"/>
    <property type="project" value="TreeGrafter"/>
</dbReference>
<evidence type="ECO:0000256" key="9">
    <source>
        <dbReference type="ARBA" id="ARBA00022962"/>
    </source>
</evidence>
<dbReference type="InterPro" id="IPR033738">
    <property type="entry name" value="AsnB_N"/>
</dbReference>
<protein>
    <recommendedName>
        <fullName evidence="3">asparagine synthase (glutamine-hydrolyzing)</fullName>
        <ecNumber evidence="3">6.3.5.4</ecNumber>
    </recommendedName>
</protein>
<dbReference type="Gene3D" id="3.40.50.620">
    <property type="entry name" value="HUPs"/>
    <property type="match status" value="1"/>
</dbReference>
<dbReference type="SMART" id="SM01172">
    <property type="entry name" value="DUF3700"/>
    <property type="match status" value="1"/>
</dbReference>
<dbReference type="InterPro" id="IPR014729">
    <property type="entry name" value="Rossmann-like_a/b/a_fold"/>
</dbReference>
<dbReference type="InterPro" id="IPR001962">
    <property type="entry name" value="Asn_synthase"/>
</dbReference>
<evidence type="ECO:0000256" key="7">
    <source>
        <dbReference type="ARBA" id="ARBA00022840"/>
    </source>
</evidence>
<feature type="binding site" evidence="12">
    <location>
        <begin position="350"/>
        <end position="351"/>
    </location>
    <ligand>
        <name>ATP</name>
        <dbReference type="ChEBI" id="CHEBI:30616"/>
    </ligand>
</feature>
<dbReference type="Gene3D" id="3.60.20.10">
    <property type="entry name" value="Glutamine Phosphoribosylpyrophosphate, subunit 1, domain 1"/>
    <property type="match status" value="1"/>
</dbReference>
<organism evidence="16 17">
    <name type="scientific">Xanthomonas bromi</name>
    <dbReference type="NCBI Taxonomy" id="56449"/>
    <lineage>
        <taxon>Bacteria</taxon>
        <taxon>Pseudomonadati</taxon>
        <taxon>Pseudomonadota</taxon>
        <taxon>Gammaproteobacteria</taxon>
        <taxon>Lysobacterales</taxon>
        <taxon>Lysobacteraceae</taxon>
        <taxon>Xanthomonas</taxon>
    </lineage>
</organism>
<dbReference type="InterPro" id="IPR017932">
    <property type="entry name" value="GATase_2_dom"/>
</dbReference>
<evidence type="ECO:0000313" key="18">
    <source>
        <dbReference type="Proteomes" id="UP000239710"/>
    </source>
</evidence>
<feature type="binding site" evidence="12">
    <location>
        <position position="276"/>
    </location>
    <ligand>
        <name>ATP</name>
        <dbReference type="ChEBI" id="CHEBI:30616"/>
    </ligand>
</feature>